<evidence type="ECO:0000313" key="1">
    <source>
        <dbReference type="EMBL" id="DAE00741.1"/>
    </source>
</evidence>
<reference evidence="1" key="1">
    <citation type="journal article" date="2021" name="Proc. Natl. Acad. Sci. U.S.A.">
        <title>A Catalog of Tens of Thousands of Viruses from Human Metagenomes Reveals Hidden Associations with Chronic Diseases.</title>
        <authorList>
            <person name="Tisza M.J."/>
            <person name="Buck C.B."/>
        </authorList>
    </citation>
    <scope>NUCLEOTIDE SEQUENCE</scope>
    <source>
        <strain evidence="1">CtH3Y19</strain>
    </source>
</reference>
<proteinExistence type="predicted"/>
<dbReference type="EMBL" id="BK015309">
    <property type="protein sequence ID" value="DAE00741.1"/>
    <property type="molecule type" value="Genomic_DNA"/>
</dbReference>
<accession>A0A8S5P265</accession>
<protein>
    <submittedName>
        <fullName evidence="1">Uncharacterized protein</fullName>
    </submittedName>
</protein>
<name>A0A8S5P265_9CAUD</name>
<organism evidence="1">
    <name type="scientific">Siphoviridae sp. ctH3Y19</name>
    <dbReference type="NCBI Taxonomy" id="2825419"/>
    <lineage>
        <taxon>Viruses</taxon>
        <taxon>Duplodnaviria</taxon>
        <taxon>Heunggongvirae</taxon>
        <taxon>Uroviricota</taxon>
        <taxon>Caudoviricetes</taxon>
    </lineage>
</organism>
<sequence length="56" mass="6399">MIKVPVCFACVHYGHDNHSCPAYPDGIPDDVLFLRKRSDKDCGNEVGFKDRFKDNK</sequence>